<protein>
    <submittedName>
        <fullName evidence="1">Uncharacterized protein</fullName>
    </submittedName>
</protein>
<reference evidence="1" key="1">
    <citation type="submission" date="2021-02" db="EMBL/GenBank/DDBJ databases">
        <authorList>
            <person name="Nowell W R."/>
        </authorList>
    </citation>
    <scope>NUCLEOTIDE SEQUENCE</scope>
</reference>
<evidence type="ECO:0000313" key="1">
    <source>
        <dbReference type="EMBL" id="CAF5161908.1"/>
    </source>
</evidence>
<dbReference type="EMBL" id="CAJOBI010295043">
    <property type="protein sequence ID" value="CAF5161908.1"/>
    <property type="molecule type" value="Genomic_DNA"/>
</dbReference>
<organism evidence="1 2">
    <name type="scientific">Rotaria magnacalcarata</name>
    <dbReference type="NCBI Taxonomy" id="392030"/>
    <lineage>
        <taxon>Eukaryota</taxon>
        <taxon>Metazoa</taxon>
        <taxon>Spiralia</taxon>
        <taxon>Gnathifera</taxon>
        <taxon>Rotifera</taxon>
        <taxon>Eurotatoria</taxon>
        <taxon>Bdelloidea</taxon>
        <taxon>Philodinida</taxon>
        <taxon>Philodinidae</taxon>
        <taxon>Rotaria</taxon>
    </lineage>
</organism>
<evidence type="ECO:0000313" key="2">
    <source>
        <dbReference type="Proteomes" id="UP000676336"/>
    </source>
</evidence>
<gene>
    <name evidence="1" type="ORF">SMN809_LOCUS64639</name>
</gene>
<dbReference type="Proteomes" id="UP000676336">
    <property type="component" value="Unassembled WGS sequence"/>
</dbReference>
<accession>A0A8S3GFE7</accession>
<name>A0A8S3GFE7_9BILA</name>
<proteinExistence type="predicted"/>
<dbReference type="AlphaFoldDB" id="A0A8S3GFE7"/>
<comment type="caution">
    <text evidence="1">The sequence shown here is derived from an EMBL/GenBank/DDBJ whole genome shotgun (WGS) entry which is preliminary data.</text>
</comment>
<sequence length="212" mass="24855">MTWCTRIYDILNGWSEEENQFSIANNNEEDKPKVKQLSAEFFKDETLDNNKTIIQHDSPFLEKSDSFPTTHLTTKQLYNDDYLNGRDYQGEHICVDTHFSCHQRDGQYYYDAEDRPYGIATISNMSLNLPKYFGDTENIQQQLSRSFSLDLPMDIRRNAYTIPSFSDISPHVRYSTTQQINQAFNNKEKPNRLSLNLGSRHNSQFSLEQRQV</sequence>